<keyword evidence="3" id="KW-0812">Transmembrane</keyword>
<feature type="region of interest" description="Disordered" evidence="2">
    <location>
        <begin position="888"/>
        <end position="926"/>
    </location>
</feature>
<feature type="transmembrane region" description="Helical" evidence="3">
    <location>
        <begin position="509"/>
        <end position="533"/>
    </location>
</feature>
<proteinExistence type="predicted"/>
<dbReference type="InterPro" id="IPR020011">
    <property type="entry name" value="FimV_C"/>
</dbReference>
<dbReference type="InterPro" id="IPR020012">
    <property type="entry name" value="LysM_FimV"/>
</dbReference>
<accession>A0A850RC07</accession>
<feature type="domain" description="FimV N-terminal" evidence="5">
    <location>
        <begin position="23"/>
        <end position="130"/>
    </location>
</feature>
<keyword evidence="3" id="KW-0472">Membrane</keyword>
<dbReference type="EMBL" id="JABZEO010000009">
    <property type="protein sequence ID" value="NVZ10355.1"/>
    <property type="molecule type" value="Genomic_DNA"/>
</dbReference>
<dbReference type="InterPro" id="IPR038440">
    <property type="entry name" value="FimV_C_sf"/>
</dbReference>
<dbReference type="SUPFAM" id="SSF48452">
    <property type="entry name" value="TPR-like"/>
    <property type="match status" value="1"/>
</dbReference>
<evidence type="ECO:0000256" key="2">
    <source>
        <dbReference type="SAM" id="MobiDB-lite"/>
    </source>
</evidence>
<feature type="region of interest" description="Disordered" evidence="2">
    <location>
        <begin position="542"/>
        <end position="612"/>
    </location>
</feature>
<feature type="coiled-coil region" evidence="1">
    <location>
        <begin position="317"/>
        <end position="351"/>
    </location>
</feature>
<dbReference type="Pfam" id="PF25800">
    <property type="entry name" value="FimV_N"/>
    <property type="match status" value="1"/>
</dbReference>
<evidence type="ECO:0000256" key="4">
    <source>
        <dbReference type="SAM" id="SignalP"/>
    </source>
</evidence>
<feature type="compositionally biased region" description="Low complexity" evidence="2">
    <location>
        <begin position="568"/>
        <end position="584"/>
    </location>
</feature>
<comment type="caution">
    <text evidence="6">The sequence shown here is derived from an EMBL/GenBank/DDBJ whole genome shotgun (WGS) entry which is preliminary data.</text>
</comment>
<evidence type="ECO:0000259" key="5">
    <source>
        <dbReference type="Pfam" id="PF25800"/>
    </source>
</evidence>
<keyword evidence="4" id="KW-0732">Signal</keyword>
<evidence type="ECO:0000313" key="7">
    <source>
        <dbReference type="Proteomes" id="UP000592294"/>
    </source>
</evidence>
<dbReference type="PANTHER" id="PTHR48148">
    <property type="entry name" value="KERATINOCYTE PROLINE-RICH PROTEIN"/>
    <property type="match status" value="1"/>
</dbReference>
<dbReference type="Gene3D" id="1.25.40.10">
    <property type="entry name" value="Tetratricopeptide repeat domain"/>
    <property type="match status" value="1"/>
</dbReference>
<dbReference type="AlphaFoldDB" id="A0A850RC07"/>
<protein>
    <recommendedName>
        <fullName evidence="5">FimV N-terminal domain-containing protein</fullName>
    </recommendedName>
</protein>
<evidence type="ECO:0000313" key="6">
    <source>
        <dbReference type="EMBL" id="NVZ10355.1"/>
    </source>
</evidence>
<evidence type="ECO:0000256" key="3">
    <source>
        <dbReference type="SAM" id="Phobius"/>
    </source>
</evidence>
<dbReference type="InterPro" id="IPR011990">
    <property type="entry name" value="TPR-like_helical_dom_sf"/>
</dbReference>
<keyword evidence="1" id="KW-0175">Coiled coil</keyword>
<feature type="compositionally biased region" description="Basic and acidic residues" evidence="2">
    <location>
        <begin position="476"/>
        <end position="488"/>
    </location>
</feature>
<feature type="compositionally biased region" description="Acidic residues" evidence="2">
    <location>
        <begin position="542"/>
        <end position="557"/>
    </location>
</feature>
<feature type="region of interest" description="Disordered" evidence="2">
    <location>
        <begin position="393"/>
        <end position="505"/>
    </location>
</feature>
<name>A0A850RC07_9GAMM</name>
<feature type="compositionally biased region" description="Polar residues" evidence="2">
    <location>
        <begin position="917"/>
        <end position="926"/>
    </location>
</feature>
<keyword evidence="3" id="KW-1133">Transmembrane helix</keyword>
<evidence type="ECO:0000256" key="1">
    <source>
        <dbReference type="SAM" id="Coils"/>
    </source>
</evidence>
<dbReference type="NCBIfam" id="TIGR03505">
    <property type="entry name" value="FimV_core"/>
    <property type="match status" value="1"/>
</dbReference>
<sequence>MTRKLMLASAIAAALTGHPALALELGALRTDSALNQPFQGEIDLGDVRPDEIDALRVSIASPEAFEKEGIERYYALTQLRFTPEVTADGRVRVRVSSQDPVREPYLDFLVEAVWPAGRLIKGYTVLLDPPAQTERRAPNVQPARARAAVSGRDSGLPPVASGSGGYIPAPGEGFPLYIGPVGGGEGLWSLARRNAAAGATDAQTAMALYRSNQGAFVRGDINRLIAGKTLVIPSRAELFALDAEEARRELQAAMNGRPARRAPITDVTPEMLSRLRLVGATPGTGAPAAAMPQPGAAPGAGTGGVQSPDVLLAIETSETARQEALELRNRIKELETQLADIQSLLQVRNAELARAQAVESEIPTEPESEPGADLALEPIESPDTLAQETIDVPEPATGEPSLAVETEPSELQAPPTGETPETDSPQPDTGVEPTSELEPTPESTESGSTIGLVPIPTPTPVMPETPATTGAPDAAKPVEPKPKPETTEKPAPVTTPKEPEPLPASPSTWHALLLPLAGLAGVTALGILLFSLLTARRRRQEQEEEEDIAEDDIESELVLDRPSELETAPEPSAASRAAGPADAVSLDKRRPAHRRPVEPASAPVIPDLDEASEPPMSGLTDFDAETDEADVLSEADIYIAYGRHREACDLLNKELRRYPQRLDIKYKLAEALAAAGEAEALRDLLDDIRASGGDSEEPAQWERMQRLLHELAPNAPLAPATPSLTRTAVAAASAGLAGAAAASASSESIAVPELESMVALGPESGFEEDLLLDLGDSGPLEFEETTDSRPSVDSLKLELDSGAAVPEVEEIEQAIEGGDIDSILPLPEDSVGLDLDLGLPDETPKSAERAPTVAGPQAGGGILDLDLEVPSLDEGLGELDLSIDDLGRLDEPLRSPEPPILEPSDKADESLEALDSGLSQEQESVPSDLLSSQWQIDSGIWDETATKLDLARAYVEMDDKEAAREILEEVIAEGREEQRNEARAMLERLS</sequence>
<keyword evidence="7" id="KW-1185">Reference proteome</keyword>
<dbReference type="Proteomes" id="UP000592294">
    <property type="component" value="Unassembled WGS sequence"/>
</dbReference>
<feature type="region of interest" description="Disordered" evidence="2">
    <location>
        <begin position="133"/>
        <end position="155"/>
    </location>
</feature>
<organism evidence="6 7">
    <name type="scientific">Allochromatium humboldtianum</name>
    <dbReference type="NCBI Taxonomy" id="504901"/>
    <lineage>
        <taxon>Bacteria</taxon>
        <taxon>Pseudomonadati</taxon>
        <taxon>Pseudomonadota</taxon>
        <taxon>Gammaproteobacteria</taxon>
        <taxon>Chromatiales</taxon>
        <taxon>Chromatiaceae</taxon>
        <taxon>Allochromatium</taxon>
    </lineage>
</organism>
<feature type="region of interest" description="Disordered" evidence="2">
    <location>
        <begin position="283"/>
        <end position="304"/>
    </location>
</feature>
<dbReference type="PANTHER" id="PTHR48148:SF2">
    <property type="entry name" value="PA14 DOMAIN-CONTAINING PROTEIN"/>
    <property type="match status" value="1"/>
</dbReference>
<dbReference type="Gene3D" id="1.20.58.2200">
    <property type="match status" value="1"/>
</dbReference>
<reference evidence="6 7" key="1">
    <citation type="submission" date="2020-06" db="EMBL/GenBank/DDBJ databases">
        <title>Whole-genome sequence of Allochromatium humboldtianum DSM 21881, type strain.</title>
        <authorList>
            <person name="Kyndt J.A."/>
            <person name="Meyer T.E."/>
        </authorList>
    </citation>
    <scope>NUCLEOTIDE SEQUENCE [LARGE SCALE GENOMIC DNA]</scope>
    <source>
        <strain evidence="6 7">DSM 21881</strain>
    </source>
</reference>
<feature type="compositionally biased region" description="Low complexity" evidence="2">
    <location>
        <begin position="283"/>
        <end position="297"/>
    </location>
</feature>
<feature type="region of interest" description="Disordered" evidence="2">
    <location>
        <begin position="838"/>
        <end position="859"/>
    </location>
</feature>
<dbReference type="NCBIfam" id="TIGR03504">
    <property type="entry name" value="FimV_Cterm"/>
    <property type="match status" value="1"/>
</dbReference>
<dbReference type="RefSeq" id="WP_176977088.1">
    <property type="nucleotide sequence ID" value="NZ_JABZEO010000009.1"/>
</dbReference>
<dbReference type="InterPro" id="IPR057840">
    <property type="entry name" value="FimV_N"/>
</dbReference>
<feature type="compositionally biased region" description="Low complexity" evidence="2">
    <location>
        <begin position="432"/>
        <end position="449"/>
    </location>
</feature>
<feature type="chain" id="PRO_5032842269" description="FimV N-terminal domain-containing protein" evidence="4">
    <location>
        <begin position="23"/>
        <end position="990"/>
    </location>
</feature>
<gene>
    <name evidence="6" type="ORF">HW932_13905</name>
</gene>
<feature type="signal peptide" evidence="4">
    <location>
        <begin position="1"/>
        <end position="22"/>
    </location>
</feature>